<reference evidence="2 3" key="1">
    <citation type="submission" date="2023-06" db="EMBL/GenBank/DDBJ databases">
        <authorList>
            <person name="Ye Y.-Q."/>
            <person name="Du Z.-J."/>
        </authorList>
    </citation>
    <scope>NUCLEOTIDE SEQUENCE [LARGE SCALE GENOMIC DNA]</scope>
    <source>
        <strain evidence="2 3">SDUM287046</strain>
    </source>
</reference>
<dbReference type="EMBL" id="JAUGQQ010000004">
    <property type="protein sequence ID" value="MDN3724445.1"/>
    <property type="molecule type" value="Genomic_DNA"/>
</dbReference>
<sequence length="742" mass="85770">MTEIIEIQNQNQNGGWQPFVGDETSELLRSKGFTNSDRSLNQSGERILDETYRIMQVCGNPNDQTNNETGIVIGYVQSGKTLSFTTLTALARDNNYQIVIVIAGVSTNLVNQSTQRLADDLRLNTRFDRKWTLLQNPNSYQEAETIETTLAQWADPTFPKERCRTLLISVMKNTSHLNNLVNIIVGQDLTGVPTLIIDDEGDQASLNTRARWAARQNLDIESLTENQVSTIYRRINALRNVFPHHTFLQYTATPQANLFINIMDRLSPNFIKLLTPGPDYTGGIDFFRNNPNLISEIPPNEIPSTTNPLFEIPESLKSALQLFFLGVVAGEMQNNHRNRTMLVHPSRLQGDHNEFINWIRNTCNSWQRLLSGIDDEDRRELIDEFRTSYNQLQMTVSDLPSFETLTGNDLIHALRYTQIVEVNSRNGATPQIPWNDFYSWILVGGQSMDRGFTVEGLTVTYMPRNIGTGNVDTIQQRARFFGYKRRYLGYCRVFLDQVTIDAYNFIVEHEEDVRNRLLKFHLDDRHLNDLDRVALLNQMLNLTRRNIIYDDLDRSTFGNDWYRIRAPHDTIEYIEQNRQAAFDFINSFSRFFSEDSGDNRRTIEQRNLVARLTLKDCYDNLLLRMKFTRETDSVNFSLLRSIIKQYIDENPTEECVVYLMSANSTINWHSGIRKLDRNDEINPLFQGSNQNTGYLGAREIKEENIVSIQLYLLDFRSTDYTNVLLPAIWIPEHMGADLIRQV</sequence>
<organism evidence="2 3">
    <name type="scientific">Aequorivita aurantiaca</name>
    <dbReference type="NCBI Taxonomy" id="3053356"/>
    <lineage>
        <taxon>Bacteria</taxon>
        <taxon>Pseudomonadati</taxon>
        <taxon>Bacteroidota</taxon>
        <taxon>Flavobacteriia</taxon>
        <taxon>Flavobacteriales</taxon>
        <taxon>Flavobacteriaceae</taxon>
        <taxon>Aequorivita</taxon>
    </lineage>
</organism>
<dbReference type="RefSeq" id="WP_290254529.1">
    <property type="nucleotide sequence ID" value="NZ_JAUGQQ010000004.1"/>
</dbReference>
<dbReference type="Pfam" id="PF10593">
    <property type="entry name" value="Z1"/>
    <property type="match status" value="1"/>
</dbReference>
<protein>
    <submittedName>
        <fullName evidence="2">Z1 domain-containing protein</fullName>
    </submittedName>
</protein>
<name>A0ABT8DMR6_9FLAO</name>
<evidence type="ECO:0000259" key="1">
    <source>
        <dbReference type="Pfam" id="PF10593"/>
    </source>
</evidence>
<dbReference type="InterPro" id="IPR018310">
    <property type="entry name" value="Put_endonuclease_Z1-dom"/>
</dbReference>
<accession>A0ABT8DMR6</accession>
<dbReference type="Proteomes" id="UP001244787">
    <property type="component" value="Unassembled WGS sequence"/>
</dbReference>
<evidence type="ECO:0000313" key="3">
    <source>
        <dbReference type="Proteomes" id="UP001244787"/>
    </source>
</evidence>
<evidence type="ECO:0000313" key="2">
    <source>
        <dbReference type="EMBL" id="MDN3724445.1"/>
    </source>
</evidence>
<feature type="domain" description="Putative endonuclease Z1" evidence="1">
    <location>
        <begin position="315"/>
        <end position="521"/>
    </location>
</feature>
<proteinExistence type="predicted"/>
<keyword evidence="3" id="KW-1185">Reference proteome</keyword>
<gene>
    <name evidence="2" type="ORF">QRD02_08620</name>
</gene>
<comment type="caution">
    <text evidence="2">The sequence shown here is derived from an EMBL/GenBank/DDBJ whole genome shotgun (WGS) entry which is preliminary data.</text>
</comment>